<gene>
    <name evidence="1" type="ORF">CYLTODRAFT_410596</name>
</gene>
<accession>A0A0D7BES2</accession>
<evidence type="ECO:0000313" key="1">
    <source>
        <dbReference type="EMBL" id="KIY68106.1"/>
    </source>
</evidence>
<sequence>MQTERPAYVGPHFFAHPNTAAGFVSTLSRLPLPLIDPPGIVFIVFHRPRLSVIAHISSPNSILVLHWPQSREQSQAYIVSFVYTPRWYGVRLVSAPSALVEDLISSHIPTPPLDLPGITSISFSGFRLSVFARPGSTQKTPSHHFIRLNSSRYQVFHDDSGENDIHCIVQAVPTEYDAQEMAGKLANFRRRQKILAELGKARPNRTLRRRVSVRVAQVSWPYQYLCSSVSHSSDPHWTIKLYGPNNTCRASAHYYLDQRGRPVTWGRRTNRQLETHRINPLDQNHLNLKGWKLYEVPR</sequence>
<dbReference type="Proteomes" id="UP000054007">
    <property type="component" value="Unassembled WGS sequence"/>
</dbReference>
<reference evidence="1 2" key="1">
    <citation type="journal article" date="2015" name="Fungal Genet. Biol.">
        <title>Evolution of novel wood decay mechanisms in Agaricales revealed by the genome sequences of Fistulina hepatica and Cylindrobasidium torrendii.</title>
        <authorList>
            <person name="Floudas D."/>
            <person name="Held B.W."/>
            <person name="Riley R."/>
            <person name="Nagy L.G."/>
            <person name="Koehler G."/>
            <person name="Ransdell A.S."/>
            <person name="Younus H."/>
            <person name="Chow J."/>
            <person name="Chiniquy J."/>
            <person name="Lipzen A."/>
            <person name="Tritt A."/>
            <person name="Sun H."/>
            <person name="Haridas S."/>
            <person name="LaButti K."/>
            <person name="Ohm R.A."/>
            <person name="Kues U."/>
            <person name="Blanchette R.A."/>
            <person name="Grigoriev I.V."/>
            <person name="Minto R.E."/>
            <person name="Hibbett D.S."/>
        </authorList>
    </citation>
    <scope>NUCLEOTIDE SEQUENCE [LARGE SCALE GENOMIC DNA]</scope>
    <source>
        <strain evidence="1 2">FP15055 ss-10</strain>
    </source>
</reference>
<evidence type="ECO:0000313" key="2">
    <source>
        <dbReference type="Proteomes" id="UP000054007"/>
    </source>
</evidence>
<protein>
    <submittedName>
        <fullName evidence="1">Uncharacterized protein</fullName>
    </submittedName>
</protein>
<name>A0A0D7BES2_9AGAR</name>
<proteinExistence type="predicted"/>
<organism evidence="1 2">
    <name type="scientific">Cylindrobasidium torrendii FP15055 ss-10</name>
    <dbReference type="NCBI Taxonomy" id="1314674"/>
    <lineage>
        <taxon>Eukaryota</taxon>
        <taxon>Fungi</taxon>
        <taxon>Dikarya</taxon>
        <taxon>Basidiomycota</taxon>
        <taxon>Agaricomycotina</taxon>
        <taxon>Agaricomycetes</taxon>
        <taxon>Agaricomycetidae</taxon>
        <taxon>Agaricales</taxon>
        <taxon>Marasmiineae</taxon>
        <taxon>Physalacriaceae</taxon>
        <taxon>Cylindrobasidium</taxon>
    </lineage>
</organism>
<dbReference type="AlphaFoldDB" id="A0A0D7BES2"/>
<keyword evidence="2" id="KW-1185">Reference proteome</keyword>
<dbReference type="EMBL" id="KN880509">
    <property type="protein sequence ID" value="KIY68106.1"/>
    <property type="molecule type" value="Genomic_DNA"/>
</dbReference>